<name>A0A2P5GP32_9ENTR</name>
<evidence type="ECO:0000256" key="3">
    <source>
        <dbReference type="ARBA" id="ARBA00023125"/>
    </source>
</evidence>
<dbReference type="EMBL" id="PQGE01000008">
    <property type="protein sequence ID" value="POP44946.1"/>
    <property type="molecule type" value="Genomic_DNA"/>
</dbReference>
<organism evidence="6 8">
    <name type="scientific">Superficieibacter electus</name>
    <dbReference type="NCBI Taxonomy" id="2022662"/>
    <lineage>
        <taxon>Bacteria</taxon>
        <taxon>Pseudomonadati</taxon>
        <taxon>Pseudomonadota</taxon>
        <taxon>Gammaproteobacteria</taxon>
        <taxon>Enterobacterales</taxon>
        <taxon>Enterobacteriaceae</taxon>
        <taxon>Superficieibacter</taxon>
    </lineage>
</organism>
<keyword evidence="2" id="KW-0805">Transcription regulation</keyword>
<evidence type="ECO:0000313" key="7">
    <source>
        <dbReference type="Proteomes" id="UP000237073"/>
    </source>
</evidence>
<evidence type="ECO:0000313" key="6">
    <source>
        <dbReference type="EMBL" id="POP48333.1"/>
    </source>
</evidence>
<comment type="similarity">
    <text evidence="1">Belongs to the phage antitermination Q type 1 family.</text>
</comment>
<keyword evidence="4" id="KW-0804">Transcription</keyword>
<sequence>MRDIQMVLERYGAWAAGCGNEGYYAPIAAGFKGLLPASRKSRSSCSDNDGLIINGAMARLKKHDPLLCIMLEWYYILCIPVRTMGVKLGVSHTQILKRLQAGEGFIEGVLAMLDVTLEIDRECQKQNFYSTKVKKVVEFQKAI</sequence>
<comment type="caution">
    <text evidence="6">The sequence shown here is derived from an EMBL/GenBank/DDBJ whole genome shotgun (WGS) entry which is preliminary data.</text>
</comment>
<dbReference type="EMBL" id="PQGD01000010">
    <property type="protein sequence ID" value="POP48333.1"/>
    <property type="molecule type" value="Genomic_DNA"/>
</dbReference>
<dbReference type="AlphaFoldDB" id="A0A2P5GP32"/>
<gene>
    <name evidence="6" type="ORF">CHU32_13775</name>
    <name evidence="5" type="ORF">CHU33_10850</name>
</gene>
<dbReference type="InterPro" id="IPR010534">
    <property type="entry name" value="Phage_933W_GpQ"/>
</dbReference>
<dbReference type="GO" id="GO:0003677">
    <property type="term" value="F:DNA binding"/>
    <property type="evidence" value="ECO:0007669"/>
    <property type="project" value="UniProtKB-KW"/>
</dbReference>
<evidence type="ECO:0000256" key="2">
    <source>
        <dbReference type="ARBA" id="ARBA00023015"/>
    </source>
</evidence>
<dbReference type="Proteomes" id="UP000247005">
    <property type="component" value="Unassembled WGS sequence"/>
</dbReference>
<keyword evidence="7" id="KW-1185">Reference proteome</keyword>
<evidence type="ECO:0000313" key="5">
    <source>
        <dbReference type="EMBL" id="POP44946.1"/>
    </source>
</evidence>
<dbReference type="Proteomes" id="UP000237073">
    <property type="component" value="Unassembled WGS sequence"/>
</dbReference>
<dbReference type="RefSeq" id="WP_103676092.1">
    <property type="nucleotide sequence ID" value="NZ_PQGD01000010.1"/>
</dbReference>
<protein>
    <submittedName>
        <fullName evidence="6">Antitermination protein</fullName>
    </submittedName>
</protein>
<dbReference type="Pfam" id="PF06530">
    <property type="entry name" value="Phage_antitermQ"/>
    <property type="match status" value="1"/>
</dbReference>
<evidence type="ECO:0000256" key="1">
    <source>
        <dbReference type="ARBA" id="ARBA00010234"/>
    </source>
</evidence>
<reference evidence="7 8" key="1">
    <citation type="submission" date="2018-01" db="EMBL/GenBank/DDBJ databases">
        <title>Superficieibacter electus gen. nov., sp. nov., an extended-spectrum beta-lactamase possessing member of the Enterobacteriaceae family, isolated from intensive care unit surfaces.</title>
        <authorList>
            <person name="Potter R.F."/>
            <person name="D'Souza A.W."/>
        </authorList>
    </citation>
    <scope>NUCLEOTIDE SEQUENCE [LARGE SCALE GENOMIC DNA]</scope>
    <source>
        <strain evidence="6 8">BP-1</strain>
        <strain evidence="5 7">BP-2</strain>
    </source>
</reference>
<dbReference type="OrthoDB" id="6432617at2"/>
<dbReference type="GO" id="GO:0060567">
    <property type="term" value="P:negative regulation of termination of DNA-templated transcription"/>
    <property type="evidence" value="ECO:0007669"/>
    <property type="project" value="InterPro"/>
</dbReference>
<evidence type="ECO:0000313" key="8">
    <source>
        <dbReference type="Proteomes" id="UP000247005"/>
    </source>
</evidence>
<accession>A0A2P5GP32</accession>
<proteinExistence type="inferred from homology"/>
<keyword evidence="3" id="KW-0238">DNA-binding</keyword>
<evidence type="ECO:0000256" key="4">
    <source>
        <dbReference type="ARBA" id="ARBA00023163"/>
    </source>
</evidence>